<protein>
    <submittedName>
        <fullName evidence="2">GNAT family N-acetyltransferase</fullName>
    </submittedName>
</protein>
<proteinExistence type="predicted"/>
<dbReference type="PROSITE" id="PS51186">
    <property type="entry name" value="GNAT"/>
    <property type="match status" value="1"/>
</dbReference>
<gene>
    <name evidence="2" type="ORF">NX720_03495</name>
</gene>
<dbReference type="Pfam" id="PF13302">
    <property type="entry name" value="Acetyltransf_3"/>
    <property type="match status" value="1"/>
</dbReference>
<dbReference type="PANTHER" id="PTHR43441:SF12">
    <property type="entry name" value="RIBOSOMAL N-ACETYLTRANSFERASE YDAF-RELATED"/>
    <property type="match status" value="1"/>
</dbReference>
<keyword evidence="3" id="KW-1185">Reference proteome</keyword>
<organism evidence="2 3">
    <name type="scientific">Endozoicomonas euniceicola</name>
    <dbReference type="NCBI Taxonomy" id="1234143"/>
    <lineage>
        <taxon>Bacteria</taxon>
        <taxon>Pseudomonadati</taxon>
        <taxon>Pseudomonadota</taxon>
        <taxon>Gammaproteobacteria</taxon>
        <taxon>Oceanospirillales</taxon>
        <taxon>Endozoicomonadaceae</taxon>
        <taxon>Endozoicomonas</taxon>
    </lineage>
</organism>
<evidence type="ECO:0000259" key="1">
    <source>
        <dbReference type="PROSITE" id="PS51186"/>
    </source>
</evidence>
<accession>A0ABY6GW68</accession>
<name>A0ABY6GW68_9GAMM</name>
<dbReference type="InterPro" id="IPR000182">
    <property type="entry name" value="GNAT_dom"/>
</dbReference>
<dbReference type="Proteomes" id="UP001163255">
    <property type="component" value="Chromosome"/>
</dbReference>
<dbReference type="SUPFAM" id="SSF55729">
    <property type="entry name" value="Acyl-CoA N-acyltransferases (Nat)"/>
    <property type="match status" value="1"/>
</dbReference>
<dbReference type="InterPro" id="IPR016181">
    <property type="entry name" value="Acyl_CoA_acyltransferase"/>
</dbReference>
<dbReference type="EMBL" id="CP103300">
    <property type="protein sequence ID" value="UYM17003.1"/>
    <property type="molecule type" value="Genomic_DNA"/>
</dbReference>
<dbReference type="InterPro" id="IPR051908">
    <property type="entry name" value="Ribosomal_N-acetyltransferase"/>
</dbReference>
<evidence type="ECO:0000313" key="3">
    <source>
        <dbReference type="Proteomes" id="UP001163255"/>
    </source>
</evidence>
<evidence type="ECO:0000313" key="2">
    <source>
        <dbReference type="EMBL" id="UYM17003.1"/>
    </source>
</evidence>
<feature type="domain" description="N-acetyltransferase" evidence="1">
    <location>
        <begin position="13"/>
        <end position="177"/>
    </location>
</feature>
<dbReference type="RefSeq" id="WP_262599406.1">
    <property type="nucleotide sequence ID" value="NZ_CP103300.1"/>
</dbReference>
<dbReference type="Gene3D" id="3.40.630.30">
    <property type="match status" value="1"/>
</dbReference>
<dbReference type="PANTHER" id="PTHR43441">
    <property type="entry name" value="RIBOSOMAL-PROTEIN-SERINE ACETYLTRANSFERASE"/>
    <property type="match status" value="1"/>
</dbReference>
<sequence>MFKLVVDDEISLYLVNEAFTERYVELLEENNEYLSEWLEWPGFCKSQNDFKEFVKESLHKYADGKAMTCAVEFRGQIVGNCGLNAIHHPLKMVEMGYWIGKQYQGNGIITRVCRYLIDYAFTKLGMEKVQIAAAENNRPSRAVCERLGMQLEGIITHREKVGDRILDHAIYGIHKAKT</sequence>
<reference evidence="2" key="1">
    <citation type="submission" date="2022-10" db="EMBL/GenBank/DDBJ databases">
        <title>Completed Genome Sequence of two octocoral isolated bacterium, Endozoicomonas euniceicola EF212T and Endozoicomonas gorgoniicola PS125T.</title>
        <authorList>
            <person name="Chiou Y.-J."/>
            <person name="Chen Y.-H."/>
        </authorList>
    </citation>
    <scope>NUCLEOTIDE SEQUENCE</scope>
    <source>
        <strain evidence="2">EF212</strain>
    </source>
</reference>